<evidence type="ECO:0000256" key="1">
    <source>
        <dbReference type="SAM" id="MobiDB-lite"/>
    </source>
</evidence>
<accession>A0ABP4UW48</accession>
<organism evidence="2 3">
    <name type="scientific">Fodinicola feengrottensis</name>
    <dbReference type="NCBI Taxonomy" id="435914"/>
    <lineage>
        <taxon>Bacteria</taxon>
        <taxon>Bacillati</taxon>
        <taxon>Actinomycetota</taxon>
        <taxon>Actinomycetes</taxon>
        <taxon>Mycobacteriales</taxon>
        <taxon>Fodinicola</taxon>
    </lineage>
</organism>
<dbReference type="EMBL" id="BAAANY010000036">
    <property type="protein sequence ID" value="GAA1710361.1"/>
    <property type="molecule type" value="Genomic_DNA"/>
</dbReference>
<protein>
    <submittedName>
        <fullName evidence="2">Uncharacterized protein</fullName>
    </submittedName>
</protein>
<dbReference type="Proteomes" id="UP001500618">
    <property type="component" value="Unassembled WGS sequence"/>
</dbReference>
<keyword evidence="3" id="KW-1185">Reference proteome</keyword>
<sequence>MQQNERAELADLTAGFVAAGDDAVRAGGHRDKGLIEVGDLHQNSAVFDNVGNRPWRIPAQHHGVHCGQCSVCKNYFETDVTAGGDPDAEGTGHRFRCHRKGIASDRGSATKIENAEATGPTDGRDQGGVRLAARTDPEREQPASHIQGHRFQCHRASIGRAGVMSPSTNRVGAYGGQGIAFPTPAT</sequence>
<reference evidence="3" key="1">
    <citation type="journal article" date="2019" name="Int. J. Syst. Evol. Microbiol.">
        <title>The Global Catalogue of Microorganisms (GCM) 10K type strain sequencing project: providing services to taxonomists for standard genome sequencing and annotation.</title>
        <authorList>
            <consortium name="The Broad Institute Genomics Platform"/>
            <consortium name="The Broad Institute Genome Sequencing Center for Infectious Disease"/>
            <person name="Wu L."/>
            <person name="Ma J."/>
        </authorList>
    </citation>
    <scope>NUCLEOTIDE SEQUENCE [LARGE SCALE GENOMIC DNA]</scope>
    <source>
        <strain evidence="3">JCM 14718</strain>
    </source>
</reference>
<evidence type="ECO:0000313" key="2">
    <source>
        <dbReference type="EMBL" id="GAA1710361.1"/>
    </source>
</evidence>
<name>A0ABP4UW48_9ACTN</name>
<feature type="region of interest" description="Disordered" evidence="1">
    <location>
        <begin position="102"/>
        <end position="129"/>
    </location>
</feature>
<dbReference type="RefSeq" id="WP_279579409.1">
    <property type="nucleotide sequence ID" value="NZ_WOTO01000004.1"/>
</dbReference>
<gene>
    <name evidence="2" type="ORF">GCM10009765_69600</name>
</gene>
<proteinExistence type="predicted"/>
<comment type="caution">
    <text evidence="2">The sequence shown here is derived from an EMBL/GenBank/DDBJ whole genome shotgun (WGS) entry which is preliminary data.</text>
</comment>
<evidence type="ECO:0000313" key="3">
    <source>
        <dbReference type="Proteomes" id="UP001500618"/>
    </source>
</evidence>